<evidence type="ECO:0000313" key="2">
    <source>
        <dbReference type="EMBL" id="KAI7745755.1"/>
    </source>
</evidence>
<gene>
    <name evidence="2" type="ORF">M8C21_021938</name>
</gene>
<evidence type="ECO:0000313" key="3">
    <source>
        <dbReference type="Proteomes" id="UP001206925"/>
    </source>
</evidence>
<protein>
    <submittedName>
        <fullName evidence="2">Uncharacterized protein</fullName>
    </submittedName>
</protein>
<name>A0AAD5CR65_AMBAR</name>
<evidence type="ECO:0000256" key="1">
    <source>
        <dbReference type="SAM" id="MobiDB-lite"/>
    </source>
</evidence>
<feature type="compositionally biased region" description="Polar residues" evidence="1">
    <location>
        <begin position="211"/>
        <end position="229"/>
    </location>
</feature>
<accession>A0AAD5CR65</accession>
<dbReference type="AlphaFoldDB" id="A0AAD5CR65"/>
<feature type="region of interest" description="Disordered" evidence="1">
    <location>
        <begin position="17"/>
        <end position="42"/>
    </location>
</feature>
<sequence length="355" mass="38846">MMKGLIENADNSRESRVFGNQDIIRDRSTHRSGSAPPTVEGSLTAVGSLYTSPNLDEIDNSYSISTEHEMLTEEELRSHPLYVSYYYAHGNFNPRLPPPLLSKEDWRAAQRFQVGGSSSQGTTDWWKKKNVCSDSDISNTSSLFSIQPGLGVHKNAESDLIEMRKNGKNSAEWVSKPDGLIGLSASGMGCRRKSFADILQEGLEQSSSSSNRISRPASQNDIFTSSHSSSLVNENGASSITHTYAPVVGSSVSRRAPGPGLPPVSSIVRPADVAASLSSLNLSKSHLLEGDNYSQCNNIDVINDQRLSYKQRFVDNSRKDNLGPVSFHRRAASSADLNSNRNMFDFSNLDVSHNQ</sequence>
<reference evidence="2" key="1">
    <citation type="submission" date="2022-06" db="EMBL/GenBank/DDBJ databases">
        <title>Uncovering the hologenomic basis of an extraordinary plant invasion.</title>
        <authorList>
            <person name="Bieker V.C."/>
            <person name="Martin M.D."/>
            <person name="Gilbert T."/>
            <person name="Hodgins K."/>
            <person name="Battlay P."/>
            <person name="Petersen B."/>
            <person name="Wilson J."/>
        </authorList>
    </citation>
    <scope>NUCLEOTIDE SEQUENCE</scope>
    <source>
        <strain evidence="2">AA19_3_7</strain>
        <tissue evidence="2">Leaf</tissue>
    </source>
</reference>
<dbReference type="EMBL" id="JAMZMK010007145">
    <property type="protein sequence ID" value="KAI7745755.1"/>
    <property type="molecule type" value="Genomic_DNA"/>
</dbReference>
<feature type="region of interest" description="Disordered" evidence="1">
    <location>
        <begin position="205"/>
        <end position="229"/>
    </location>
</feature>
<feature type="non-terminal residue" evidence="2">
    <location>
        <position position="355"/>
    </location>
</feature>
<comment type="caution">
    <text evidence="2">The sequence shown here is derived from an EMBL/GenBank/DDBJ whole genome shotgun (WGS) entry which is preliminary data.</text>
</comment>
<keyword evidence="3" id="KW-1185">Reference proteome</keyword>
<dbReference type="Proteomes" id="UP001206925">
    <property type="component" value="Unassembled WGS sequence"/>
</dbReference>
<proteinExistence type="predicted"/>
<organism evidence="2 3">
    <name type="scientific">Ambrosia artemisiifolia</name>
    <name type="common">Common ragweed</name>
    <dbReference type="NCBI Taxonomy" id="4212"/>
    <lineage>
        <taxon>Eukaryota</taxon>
        <taxon>Viridiplantae</taxon>
        <taxon>Streptophyta</taxon>
        <taxon>Embryophyta</taxon>
        <taxon>Tracheophyta</taxon>
        <taxon>Spermatophyta</taxon>
        <taxon>Magnoliopsida</taxon>
        <taxon>eudicotyledons</taxon>
        <taxon>Gunneridae</taxon>
        <taxon>Pentapetalae</taxon>
        <taxon>asterids</taxon>
        <taxon>campanulids</taxon>
        <taxon>Asterales</taxon>
        <taxon>Asteraceae</taxon>
        <taxon>Asteroideae</taxon>
        <taxon>Heliantheae alliance</taxon>
        <taxon>Heliantheae</taxon>
        <taxon>Ambrosia</taxon>
    </lineage>
</organism>